<dbReference type="InterPro" id="IPR013087">
    <property type="entry name" value="Znf_C2H2_type"/>
</dbReference>
<feature type="domain" description="C2H2-type" evidence="2">
    <location>
        <begin position="47"/>
        <end position="74"/>
    </location>
</feature>
<proteinExistence type="predicted"/>
<dbReference type="SUPFAM" id="SSF57667">
    <property type="entry name" value="beta-beta-alpha zinc fingers"/>
    <property type="match status" value="1"/>
</dbReference>
<evidence type="ECO:0000259" key="2">
    <source>
        <dbReference type="PROSITE" id="PS50157"/>
    </source>
</evidence>
<sequence length="80" mass="9662">MYEMETFGHCGHNRHHNWSHLPLKKRPIKETPKIFIADNFMPSFKNYGCGECGKQFFNGVRYRAHLRRHESKRSGRYKCY</sequence>
<gene>
    <name evidence="3" type="ORF">OSB1V03_LOCUS17248</name>
</gene>
<name>A0A7R9QAB6_9ACAR</name>
<dbReference type="GO" id="GO:0008270">
    <property type="term" value="F:zinc ion binding"/>
    <property type="evidence" value="ECO:0007669"/>
    <property type="project" value="UniProtKB-KW"/>
</dbReference>
<organism evidence="3">
    <name type="scientific">Medioppia subpectinata</name>
    <dbReference type="NCBI Taxonomy" id="1979941"/>
    <lineage>
        <taxon>Eukaryota</taxon>
        <taxon>Metazoa</taxon>
        <taxon>Ecdysozoa</taxon>
        <taxon>Arthropoda</taxon>
        <taxon>Chelicerata</taxon>
        <taxon>Arachnida</taxon>
        <taxon>Acari</taxon>
        <taxon>Acariformes</taxon>
        <taxon>Sarcoptiformes</taxon>
        <taxon>Oribatida</taxon>
        <taxon>Brachypylina</taxon>
        <taxon>Oppioidea</taxon>
        <taxon>Oppiidae</taxon>
        <taxon>Medioppia</taxon>
    </lineage>
</organism>
<dbReference type="Proteomes" id="UP000759131">
    <property type="component" value="Unassembled WGS sequence"/>
</dbReference>
<accession>A0A7R9QAB6</accession>
<dbReference type="EMBL" id="OC875026">
    <property type="protein sequence ID" value="CAD7638129.1"/>
    <property type="molecule type" value="Genomic_DNA"/>
</dbReference>
<reference evidence="3" key="1">
    <citation type="submission" date="2020-11" db="EMBL/GenBank/DDBJ databases">
        <authorList>
            <person name="Tran Van P."/>
        </authorList>
    </citation>
    <scope>NUCLEOTIDE SEQUENCE</scope>
</reference>
<dbReference type="InterPro" id="IPR036236">
    <property type="entry name" value="Znf_C2H2_sf"/>
</dbReference>
<evidence type="ECO:0000256" key="1">
    <source>
        <dbReference type="PROSITE-ProRule" id="PRU00042"/>
    </source>
</evidence>
<dbReference type="EMBL" id="CAJPIZ010020451">
    <property type="protein sequence ID" value="CAG2117295.1"/>
    <property type="molecule type" value="Genomic_DNA"/>
</dbReference>
<evidence type="ECO:0000313" key="4">
    <source>
        <dbReference type="Proteomes" id="UP000759131"/>
    </source>
</evidence>
<evidence type="ECO:0000313" key="3">
    <source>
        <dbReference type="EMBL" id="CAD7638129.1"/>
    </source>
</evidence>
<keyword evidence="1" id="KW-0479">Metal-binding</keyword>
<dbReference type="PROSITE" id="PS50157">
    <property type="entry name" value="ZINC_FINGER_C2H2_2"/>
    <property type="match status" value="1"/>
</dbReference>
<dbReference type="AlphaFoldDB" id="A0A7R9QAB6"/>
<keyword evidence="4" id="KW-1185">Reference proteome</keyword>
<feature type="non-terminal residue" evidence="3">
    <location>
        <position position="80"/>
    </location>
</feature>
<keyword evidence="1" id="KW-0862">Zinc</keyword>
<protein>
    <recommendedName>
        <fullName evidence="2">C2H2-type domain-containing protein</fullName>
    </recommendedName>
</protein>
<keyword evidence="1" id="KW-0863">Zinc-finger</keyword>
<dbReference type="PROSITE" id="PS00028">
    <property type="entry name" value="ZINC_FINGER_C2H2_1"/>
    <property type="match status" value="1"/>
</dbReference>